<dbReference type="SUPFAM" id="SSF46561">
    <property type="entry name" value="Ribosomal protein L29 (L29p)"/>
    <property type="match status" value="1"/>
</dbReference>
<comment type="similarity">
    <text evidence="1 4">Belongs to the universal ribosomal protein uL29 family.</text>
</comment>
<keyword evidence="2 4" id="KW-0689">Ribosomal protein</keyword>
<evidence type="ECO:0000256" key="4">
    <source>
        <dbReference type="HAMAP-Rule" id="MF_00374"/>
    </source>
</evidence>
<evidence type="ECO:0000256" key="1">
    <source>
        <dbReference type="ARBA" id="ARBA00009254"/>
    </source>
</evidence>
<keyword evidence="3 4" id="KW-0687">Ribonucleoprotein</keyword>
<dbReference type="PROSITE" id="PS00579">
    <property type="entry name" value="RIBOSOMAL_L29"/>
    <property type="match status" value="1"/>
</dbReference>
<dbReference type="HAMAP" id="MF_00374">
    <property type="entry name" value="Ribosomal_uL29"/>
    <property type="match status" value="1"/>
</dbReference>
<dbReference type="EMBL" id="KT007004">
    <property type="protein sequence ID" value="AKQ02872.1"/>
    <property type="molecule type" value="Genomic_DNA"/>
</dbReference>
<dbReference type="GO" id="GO:0003735">
    <property type="term" value="F:structural constituent of ribosome"/>
    <property type="evidence" value="ECO:0007669"/>
    <property type="project" value="InterPro"/>
</dbReference>
<evidence type="ECO:0000256" key="3">
    <source>
        <dbReference type="ARBA" id="ARBA00023274"/>
    </source>
</evidence>
<dbReference type="InterPro" id="IPR018254">
    <property type="entry name" value="Ribosomal_uL29_CS"/>
</dbReference>
<dbReference type="InterPro" id="IPR036049">
    <property type="entry name" value="Ribosomal_uL29_sf"/>
</dbReference>
<accession>A0A0H4T8U7</accession>
<name>A0A0H4T8U7_9EURY</name>
<dbReference type="Gene3D" id="1.10.287.310">
    <property type="match status" value="1"/>
</dbReference>
<protein>
    <recommendedName>
        <fullName evidence="4">Large ribosomal subunit protein uL29</fullName>
    </recommendedName>
</protein>
<dbReference type="GO" id="GO:0005840">
    <property type="term" value="C:ribosome"/>
    <property type="evidence" value="ECO:0007669"/>
    <property type="project" value="UniProtKB-KW"/>
</dbReference>
<evidence type="ECO:0000256" key="2">
    <source>
        <dbReference type="ARBA" id="ARBA00022980"/>
    </source>
</evidence>
<sequence length="83" mass="9082">MALLRMKEIREMTAEGREKKLKEIRDELLHERGVAAMGGAPHSPGQIRALRKNLARIVTVMAEERGKATASTRKEEGKGGSAA</sequence>
<dbReference type="Pfam" id="PF00831">
    <property type="entry name" value="Ribosomal_L29"/>
    <property type="match status" value="1"/>
</dbReference>
<dbReference type="GO" id="GO:0006412">
    <property type="term" value="P:translation"/>
    <property type="evidence" value="ECO:0007669"/>
    <property type="project" value="UniProtKB-UniRule"/>
</dbReference>
<dbReference type="AlphaFoldDB" id="A0A0H4T8U7"/>
<proteinExistence type="inferred from homology"/>
<gene>
    <name evidence="4" type="primary">rpl29</name>
</gene>
<evidence type="ECO:0000313" key="5">
    <source>
        <dbReference type="EMBL" id="AKQ02872.1"/>
    </source>
</evidence>
<organism evidence="5">
    <name type="scientific">uncultured euryarchaeote Rifle_16ft_4_minimus_37789</name>
    <dbReference type="NCBI Taxonomy" id="1665195"/>
    <lineage>
        <taxon>Archaea</taxon>
        <taxon>Methanobacteriati</taxon>
        <taxon>Methanobacteriota</taxon>
        <taxon>environmental samples</taxon>
    </lineage>
</organism>
<dbReference type="GO" id="GO:1990904">
    <property type="term" value="C:ribonucleoprotein complex"/>
    <property type="evidence" value="ECO:0007669"/>
    <property type="project" value="UniProtKB-KW"/>
</dbReference>
<dbReference type="NCBIfam" id="TIGR00012">
    <property type="entry name" value="L29"/>
    <property type="match status" value="1"/>
</dbReference>
<dbReference type="InterPro" id="IPR001854">
    <property type="entry name" value="Ribosomal_uL29"/>
</dbReference>
<reference evidence="5" key="1">
    <citation type="journal article" date="2015" name="ISME J.">
        <title>Aquifer environment selects for microbial species cohorts in sediment and groundwater.</title>
        <authorList>
            <person name="Hug L.A."/>
            <person name="Thomas B.C."/>
            <person name="Brown C.T."/>
            <person name="Frischkorn K.R."/>
            <person name="Williams K.H."/>
            <person name="Tringe S.G."/>
            <person name="Banfield J.F."/>
        </authorList>
    </citation>
    <scope>NUCLEOTIDE SEQUENCE</scope>
</reference>